<dbReference type="InterPro" id="IPR002725">
    <property type="entry name" value="YgjP-like_metallopeptidase"/>
</dbReference>
<evidence type="ECO:0000259" key="1">
    <source>
        <dbReference type="Pfam" id="PF01863"/>
    </source>
</evidence>
<dbReference type="EMBL" id="JBHUHX010000016">
    <property type="protein sequence ID" value="MFD2111789.1"/>
    <property type="molecule type" value="Genomic_DNA"/>
</dbReference>
<protein>
    <submittedName>
        <fullName evidence="2">M48 family metallopeptidase</fullName>
    </submittedName>
</protein>
<dbReference type="RefSeq" id="WP_386025508.1">
    <property type="nucleotide sequence ID" value="NZ_JBHUHX010000016.1"/>
</dbReference>
<evidence type="ECO:0000313" key="2">
    <source>
        <dbReference type="EMBL" id="MFD2111789.1"/>
    </source>
</evidence>
<name>A0ABW4Y6X7_9GAMM</name>
<dbReference type="PANTHER" id="PTHR30399">
    <property type="entry name" value="UNCHARACTERIZED PROTEIN YGJP"/>
    <property type="match status" value="1"/>
</dbReference>
<dbReference type="CDD" id="cd07344">
    <property type="entry name" value="M48_yhfN_like"/>
    <property type="match status" value="1"/>
</dbReference>
<dbReference type="PANTHER" id="PTHR30399:SF1">
    <property type="entry name" value="UTP PYROPHOSPHATASE"/>
    <property type="match status" value="1"/>
</dbReference>
<accession>A0ABW4Y6X7</accession>
<dbReference type="Proteomes" id="UP001597337">
    <property type="component" value="Unassembled WGS sequence"/>
</dbReference>
<proteinExistence type="predicted"/>
<organism evidence="2 3">
    <name type="scientific">Thiorhodococcus fuscus</name>
    <dbReference type="NCBI Taxonomy" id="527200"/>
    <lineage>
        <taxon>Bacteria</taxon>
        <taxon>Pseudomonadati</taxon>
        <taxon>Pseudomonadota</taxon>
        <taxon>Gammaproteobacteria</taxon>
        <taxon>Chromatiales</taxon>
        <taxon>Chromatiaceae</taxon>
        <taxon>Thiorhodococcus</taxon>
    </lineage>
</organism>
<comment type="caution">
    <text evidence="2">The sequence shown here is derived from an EMBL/GenBank/DDBJ whole genome shotgun (WGS) entry which is preliminary data.</text>
</comment>
<keyword evidence="3" id="KW-1185">Reference proteome</keyword>
<dbReference type="Gene3D" id="3.30.2010.10">
    <property type="entry name" value="Metalloproteases ('zincins'), catalytic domain"/>
    <property type="match status" value="1"/>
</dbReference>
<evidence type="ECO:0000313" key="3">
    <source>
        <dbReference type="Proteomes" id="UP001597337"/>
    </source>
</evidence>
<reference evidence="3" key="1">
    <citation type="journal article" date="2019" name="Int. J. Syst. Evol. Microbiol.">
        <title>The Global Catalogue of Microorganisms (GCM) 10K type strain sequencing project: providing services to taxonomists for standard genome sequencing and annotation.</title>
        <authorList>
            <consortium name="The Broad Institute Genomics Platform"/>
            <consortium name="The Broad Institute Genome Sequencing Center for Infectious Disease"/>
            <person name="Wu L."/>
            <person name="Ma J."/>
        </authorList>
    </citation>
    <scope>NUCLEOTIDE SEQUENCE [LARGE SCALE GENOMIC DNA]</scope>
    <source>
        <strain evidence="3">KACC 12597</strain>
    </source>
</reference>
<sequence>MGTGLPVSADLVLPDGRQIQYRIRSSVRSVSLRLRLSARDGLVVTVPADLTLADVSEMVSAKAAWVARHLPEYERMRERIGTGRSERPAGLELRALHETWRIEYGPGVRRGVLVDVVEPGLLRLSGAVEDVSTCQEVLRRWLMRYARTAFEPWLTRLSRETGLGFTGVSVRNQRARWGSCSSRGQISLNCKLVFLPPDQVRYVMLHELCHTREPNHSSRFWNLLRRFEPGSDALHAKMRDAWPLIPAWVERGDAR</sequence>
<dbReference type="Pfam" id="PF01863">
    <property type="entry name" value="YgjP-like"/>
    <property type="match status" value="1"/>
</dbReference>
<gene>
    <name evidence="2" type="ORF">ACFSJC_08055</name>
</gene>
<feature type="domain" description="YgjP-like metallopeptidase" evidence="1">
    <location>
        <begin position="31"/>
        <end position="239"/>
    </location>
</feature>
<dbReference type="InterPro" id="IPR053136">
    <property type="entry name" value="UTP_pyrophosphatase-like"/>
</dbReference>